<evidence type="ECO:0000313" key="11">
    <source>
        <dbReference type="EMBL" id="PIR95755.1"/>
    </source>
</evidence>
<evidence type="ECO:0000256" key="1">
    <source>
        <dbReference type="ARBA" id="ARBA00004651"/>
    </source>
</evidence>
<comment type="subcellular location">
    <subcellularLocation>
        <location evidence="1">Cell membrane</location>
        <topology evidence="1">Multi-pass membrane protein</topology>
    </subcellularLocation>
</comment>
<feature type="transmembrane region" description="Helical" evidence="8">
    <location>
        <begin position="178"/>
        <end position="203"/>
    </location>
</feature>
<dbReference type="Pfam" id="PF26626">
    <property type="entry name" value="DUF8201"/>
    <property type="match status" value="1"/>
</dbReference>
<evidence type="ECO:0000256" key="2">
    <source>
        <dbReference type="ARBA" id="ARBA00022475"/>
    </source>
</evidence>
<feature type="transmembrane region" description="Helical" evidence="8">
    <location>
        <begin position="261"/>
        <end position="276"/>
    </location>
</feature>
<feature type="transmembrane region" description="Helical" evidence="8">
    <location>
        <begin position="215"/>
        <end position="230"/>
    </location>
</feature>
<evidence type="ECO:0000313" key="12">
    <source>
        <dbReference type="Proteomes" id="UP000229972"/>
    </source>
</evidence>
<dbReference type="PANTHER" id="PTHR33908:SF11">
    <property type="entry name" value="MEMBRANE PROTEIN"/>
    <property type="match status" value="1"/>
</dbReference>
<keyword evidence="2" id="KW-1003">Cell membrane</keyword>
<feature type="transmembrane region" description="Helical" evidence="8">
    <location>
        <begin position="6"/>
        <end position="25"/>
    </location>
</feature>
<feature type="domain" description="DUF8201" evidence="10">
    <location>
        <begin position="9"/>
        <end position="142"/>
    </location>
</feature>
<evidence type="ECO:0000256" key="3">
    <source>
        <dbReference type="ARBA" id="ARBA00022676"/>
    </source>
</evidence>
<reference evidence="12" key="1">
    <citation type="submission" date="2017-09" db="EMBL/GenBank/DDBJ databases">
        <title>Depth-based differentiation of microbial function through sediment-hosted aquifers and enrichment of novel symbionts in the deep terrestrial subsurface.</title>
        <authorList>
            <person name="Probst A.J."/>
            <person name="Ladd B."/>
            <person name="Jarett J.K."/>
            <person name="Geller-Mcgrath D.E."/>
            <person name="Sieber C.M.K."/>
            <person name="Emerson J.B."/>
            <person name="Anantharaman K."/>
            <person name="Thomas B.C."/>
            <person name="Malmstrom R."/>
            <person name="Stieglmeier M."/>
            <person name="Klingl A."/>
            <person name="Woyke T."/>
            <person name="Ryan C.M."/>
            <person name="Banfield J.F."/>
        </authorList>
    </citation>
    <scope>NUCLEOTIDE SEQUENCE [LARGE SCALE GENOMIC DNA]</scope>
</reference>
<feature type="transmembrane region" description="Helical" evidence="8">
    <location>
        <begin position="409"/>
        <end position="428"/>
    </location>
</feature>
<feature type="transmembrane region" description="Helical" evidence="8">
    <location>
        <begin position="465"/>
        <end position="482"/>
    </location>
</feature>
<organism evidence="11 12">
    <name type="scientific">Candidatus Falkowbacteria bacterium CG10_big_fil_rev_8_21_14_0_10_37_18</name>
    <dbReference type="NCBI Taxonomy" id="1974562"/>
    <lineage>
        <taxon>Bacteria</taxon>
        <taxon>Candidatus Falkowiibacteriota</taxon>
    </lineage>
</organism>
<dbReference type="EMBL" id="PFAL01000010">
    <property type="protein sequence ID" value="PIR95755.1"/>
    <property type="molecule type" value="Genomic_DNA"/>
</dbReference>
<gene>
    <name evidence="11" type="ORF">COT93_00755</name>
</gene>
<keyword evidence="6 8" id="KW-1133">Transmembrane helix</keyword>
<proteinExistence type="predicted"/>
<dbReference type="GO" id="GO:0016763">
    <property type="term" value="F:pentosyltransferase activity"/>
    <property type="evidence" value="ECO:0007669"/>
    <property type="project" value="TreeGrafter"/>
</dbReference>
<evidence type="ECO:0000256" key="8">
    <source>
        <dbReference type="SAM" id="Phobius"/>
    </source>
</evidence>
<dbReference type="GO" id="GO:0009103">
    <property type="term" value="P:lipopolysaccharide biosynthetic process"/>
    <property type="evidence" value="ECO:0007669"/>
    <property type="project" value="UniProtKB-ARBA"/>
</dbReference>
<feature type="transmembrane region" description="Helical" evidence="8">
    <location>
        <begin position="111"/>
        <end position="132"/>
    </location>
</feature>
<evidence type="ECO:0000259" key="9">
    <source>
        <dbReference type="Pfam" id="PF13231"/>
    </source>
</evidence>
<dbReference type="Pfam" id="PF13231">
    <property type="entry name" value="PMT_2"/>
    <property type="match status" value="1"/>
</dbReference>
<keyword evidence="4" id="KW-0808">Transferase</keyword>
<dbReference type="GO" id="GO:0005886">
    <property type="term" value="C:plasma membrane"/>
    <property type="evidence" value="ECO:0007669"/>
    <property type="project" value="UniProtKB-SubCell"/>
</dbReference>
<feature type="transmembrane region" description="Helical" evidence="8">
    <location>
        <begin position="434"/>
        <end position="453"/>
    </location>
</feature>
<name>A0A2H0V9K0_9BACT</name>
<evidence type="ECO:0000259" key="10">
    <source>
        <dbReference type="Pfam" id="PF26626"/>
    </source>
</evidence>
<evidence type="ECO:0000256" key="4">
    <source>
        <dbReference type="ARBA" id="ARBA00022679"/>
    </source>
</evidence>
<evidence type="ECO:0000256" key="6">
    <source>
        <dbReference type="ARBA" id="ARBA00022989"/>
    </source>
</evidence>
<evidence type="ECO:0000256" key="5">
    <source>
        <dbReference type="ARBA" id="ARBA00022692"/>
    </source>
</evidence>
<sequence>MSQIAYSILSIFLAIIILIAAYLLGRIFIHRIKLAEKINQNFHSSLAILLGYGLIILLALVLSFFGPINKFIVYSFLLLILVVNYKELFYLPKRLFLVWENIKKYSVWEKVLLVGIIFCFIFYLTSALVPPYRTDALAYHLPEAISVSEGGLSTVVKKMPGAFFTNLPVSAEVLDASLYAAGGFSPIHLVHYSILLALLFFIFKLIKEYFDNPKALLAILLIFSLYDLFVNGTNAYIDAIMITWELSGFILVLLWAMSNKSSYLGIAGFFFGLSLATKYNALYGILLASLVILFYLIKNKNKISSAIKKILIFTLPILLVAGFWYFKNLIFYGNPIYPFYFGHPGFTGASYLQMITAVKSFIVDRTLINFILFPFIFFFKSYYFVLFLAFMAWPFIFVWKKFNSPQKQIIRILSFYIAIYSFLWFFTITHQPKFFYGPMILLMVIFAVQLDFIKEFILKRVNNKIIIVLVILFLAGLSYKVATAKNNYFINVKKNDLLYVLGFSDKAEFYKNKVMGDVYLVSQYINNNFKNSTWLNIWGATGFFLSNGNKFTYNSDLIYNNSDVSISALLAYLQKNGINKAIIDSDSKDRSANDEFLSQVCRRDPKCYYYRQHDEAIEKIIKDSFASFYYQGQIKLYNLESYK</sequence>
<keyword evidence="7 8" id="KW-0472">Membrane</keyword>
<keyword evidence="5 8" id="KW-0812">Transmembrane</keyword>
<feature type="transmembrane region" description="Helical" evidence="8">
    <location>
        <begin position="370"/>
        <end position="397"/>
    </location>
</feature>
<comment type="caution">
    <text evidence="11">The sequence shown here is derived from an EMBL/GenBank/DDBJ whole genome shotgun (WGS) entry which is preliminary data.</text>
</comment>
<evidence type="ECO:0000256" key="7">
    <source>
        <dbReference type="ARBA" id="ARBA00023136"/>
    </source>
</evidence>
<feature type="transmembrane region" description="Helical" evidence="8">
    <location>
        <begin position="310"/>
        <end position="326"/>
    </location>
</feature>
<feature type="transmembrane region" description="Helical" evidence="8">
    <location>
        <begin position="46"/>
        <end position="65"/>
    </location>
</feature>
<dbReference type="PANTHER" id="PTHR33908">
    <property type="entry name" value="MANNOSYLTRANSFERASE YKCB-RELATED"/>
    <property type="match status" value="1"/>
</dbReference>
<dbReference type="InterPro" id="IPR038731">
    <property type="entry name" value="RgtA/B/C-like"/>
</dbReference>
<protein>
    <submittedName>
        <fullName evidence="11">Uncharacterized protein</fullName>
    </submittedName>
</protein>
<accession>A0A2H0V9K0</accession>
<dbReference type="InterPro" id="IPR058514">
    <property type="entry name" value="DUF8201"/>
</dbReference>
<dbReference type="InterPro" id="IPR050297">
    <property type="entry name" value="LipidA_mod_glycosyltrf_83"/>
</dbReference>
<feature type="transmembrane region" description="Helical" evidence="8">
    <location>
        <begin position="71"/>
        <end position="91"/>
    </location>
</feature>
<feature type="domain" description="Glycosyltransferase RgtA/B/C/D-like" evidence="9">
    <location>
        <begin position="192"/>
        <end position="324"/>
    </location>
</feature>
<dbReference type="AlphaFoldDB" id="A0A2H0V9K0"/>
<keyword evidence="3" id="KW-0328">Glycosyltransferase</keyword>
<dbReference type="Proteomes" id="UP000229972">
    <property type="component" value="Unassembled WGS sequence"/>
</dbReference>